<accession>A0A7Y9UPC3</accession>
<evidence type="ECO:0000256" key="2">
    <source>
        <dbReference type="ARBA" id="ARBA00023125"/>
    </source>
</evidence>
<evidence type="ECO:0000256" key="3">
    <source>
        <dbReference type="ARBA" id="ARBA00023163"/>
    </source>
</evidence>
<evidence type="ECO:0000313" key="6">
    <source>
        <dbReference type="EMBL" id="NYG59473.1"/>
    </source>
</evidence>
<evidence type="ECO:0000256" key="4">
    <source>
        <dbReference type="PROSITE-ProRule" id="PRU00335"/>
    </source>
</evidence>
<keyword evidence="7" id="KW-1185">Reference proteome</keyword>
<dbReference type="AlphaFoldDB" id="A0A7Y9UPC3"/>
<dbReference type="PANTHER" id="PTHR30055:SF234">
    <property type="entry name" value="HTH-TYPE TRANSCRIPTIONAL REGULATOR BETI"/>
    <property type="match status" value="1"/>
</dbReference>
<gene>
    <name evidence="6" type="ORF">BJ980_002396</name>
</gene>
<dbReference type="SUPFAM" id="SSF46689">
    <property type="entry name" value="Homeodomain-like"/>
    <property type="match status" value="1"/>
</dbReference>
<sequence length="198" mass="22146">MSESANTLEKRKVSTTHRITICAQKLTDQRGFDGFTMDELAEAAQVSRRTLFNYFPGKLDAVLGPGPELPDQVIETFRAGGPNGDFIADIKVLIAAMVDIKGFDRDEALVARRIFKTNPRLLLAVHERFHAVTELFTDLILDREGQDFGRHRARILINVLACLFDVALEDVLSDTTGRRELDAAYFEAFDTLRGVLSC</sequence>
<evidence type="ECO:0000256" key="1">
    <source>
        <dbReference type="ARBA" id="ARBA00023015"/>
    </source>
</evidence>
<dbReference type="GO" id="GO:0003700">
    <property type="term" value="F:DNA-binding transcription factor activity"/>
    <property type="evidence" value="ECO:0007669"/>
    <property type="project" value="TreeGrafter"/>
</dbReference>
<name>A0A7Y9UPC3_9ACTN</name>
<dbReference type="InterPro" id="IPR009057">
    <property type="entry name" value="Homeodomain-like_sf"/>
</dbReference>
<comment type="caution">
    <text evidence="6">The sequence shown here is derived from an EMBL/GenBank/DDBJ whole genome shotgun (WGS) entry which is preliminary data.</text>
</comment>
<evidence type="ECO:0000313" key="7">
    <source>
        <dbReference type="Proteomes" id="UP000540656"/>
    </source>
</evidence>
<feature type="DNA-binding region" description="H-T-H motif" evidence="4">
    <location>
        <begin position="36"/>
        <end position="55"/>
    </location>
</feature>
<reference evidence="6 7" key="1">
    <citation type="submission" date="2020-07" db="EMBL/GenBank/DDBJ databases">
        <title>Sequencing the genomes of 1000 actinobacteria strains.</title>
        <authorList>
            <person name="Klenk H.-P."/>
        </authorList>
    </citation>
    <scope>NUCLEOTIDE SEQUENCE [LARGE SCALE GENOMIC DNA]</scope>
    <source>
        <strain evidence="6 7">DSM 23819</strain>
    </source>
</reference>
<dbReference type="PROSITE" id="PS50977">
    <property type="entry name" value="HTH_TETR_2"/>
    <property type="match status" value="1"/>
</dbReference>
<keyword evidence="3" id="KW-0804">Transcription</keyword>
<feature type="domain" description="HTH tetR-type" evidence="5">
    <location>
        <begin position="13"/>
        <end position="73"/>
    </location>
</feature>
<dbReference type="Pfam" id="PF00440">
    <property type="entry name" value="TetR_N"/>
    <property type="match status" value="1"/>
</dbReference>
<dbReference type="GO" id="GO:0000976">
    <property type="term" value="F:transcription cis-regulatory region binding"/>
    <property type="evidence" value="ECO:0007669"/>
    <property type="project" value="TreeGrafter"/>
</dbReference>
<evidence type="ECO:0000259" key="5">
    <source>
        <dbReference type="PROSITE" id="PS50977"/>
    </source>
</evidence>
<dbReference type="PANTHER" id="PTHR30055">
    <property type="entry name" value="HTH-TYPE TRANSCRIPTIONAL REGULATOR RUTR"/>
    <property type="match status" value="1"/>
</dbReference>
<keyword evidence="2 4" id="KW-0238">DNA-binding</keyword>
<dbReference type="Proteomes" id="UP000540656">
    <property type="component" value="Unassembled WGS sequence"/>
</dbReference>
<dbReference type="Gene3D" id="1.10.357.10">
    <property type="entry name" value="Tetracycline Repressor, domain 2"/>
    <property type="match status" value="1"/>
</dbReference>
<dbReference type="InterPro" id="IPR050109">
    <property type="entry name" value="HTH-type_TetR-like_transc_reg"/>
</dbReference>
<dbReference type="RefSeq" id="WP_179502518.1">
    <property type="nucleotide sequence ID" value="NZ_JACCAA010000001.1"/>
</dbReference>
<organism evidence="6 7">
    <name type="scientific">Nocardioides daedukensis</name>
    <dbReference type="NCBI Taxonomy" id="634462"/>
    <lineage>
        <taxon>Bacteria</taxon>
        <taxon>Bacillati</taxon>
        <taxon>Actinomycetota</taxon>
        <taxon>Actinomycetes</taxon>
        <taxon>Propionibacteriales</taxon>
        <taxon>Nocardioidaceae</taxon>
        <taxon>Nocardioides</taxon>
    </lineage>
</organism>
<dbReference type="EMBL" id="JACCAA010000001">
    <property type="protein sequence ID" value="NYG59473.1"/>
    <property type="molecule type" value="Genomic_DNA"/>
</dbReference>
<protein>
    <submittedName>
        <fullName evidence="6">AcrR family transcriptional regulator</fullName>
    </submittedName>
</protein>
<dbReference type="InterPro" id="IPR001647">
    <property type="entry name" value="HTH_TetR"/>
</dbReference>
<proteinExistence type="predicted"/>
<keyword evidence="1" id="KW-0805">Transcription regulation</keyword>